<organism evidence="1">
    <name type="scientific">Siphoviridae sp. ctgN495</name>
    <dbReference type="NCBI Taxonomy" id="2825608"/>
    <lineage>
        <taxon>Viruses</taxon>
        <taxon>Duplodnaviria</taxon>
        <taxon>Heunggongvirae</taxon>
        <taxon>Uroviricota</taxon>
        <taxon>Caudoviricetes</taxon>
    </lineage>
</organism>
<dbReference type="EMBL" id="BK016063">
    <property type="protein sequence ID" value="DAF92167.1"/>
    <property type="molecule type" value="Genomic_DNA"/>
</dbReference>
<proteinExistence type="predicted"/>
<reference evidence="1" key="1">
    <citation type="journal article" date="2021" name="Proc. Natl. Acad. Sci. U.S.A.">
        <title>A Catalog of Tens of Thousands of Viruses from Human Metagenomes Reveals Hidden Associations with Chronic Diseases.</title>
        <authorList>
            <person name="Tisza M.J."/>
            <person name="Buck C.B."/>
        </authorList>
    </citation>
    <scope>NUCLEOTIDE SEQUENCE</scope>
    <source>
        <strain evidence="1">CtgN495</strain>
    </source>
</reference>
<evidence type="ECO:0000313" key="1">
    <source>
        <dbReference type="EMBL" id="DAF92167.1"/>
    </source>
</evidence>
<protein>
    <submittedName>
        <fullName evidence="1">Uncharacterized protein</fullName>
    </submittedName>
</protein>
<accession>A0A8S5UCD6</accession>
<name>A0A8S5UCD6_9CAUD</name>
<sequence length="188" mass="21947">MKISKKRICCSFTGEPDPTGISEGSLRDAQKAKTWQEVYKLFDKIVDKYMPDAEKIEKEVYNLYSKNKGLKQYQEAYDHWMDEADLSIENNEEDEIESSVDIDEETEDPKWICLDIKHVRDSDGMLTDYALYTTKDEDKYICMFGDADVYAPDEMYADAEFDTEDEALEWFENYVGPGDEEDDIYSSE</sequence>